<keyword evidence="2" id="KW-1185">Reference proteome</keyword>
<name>A0A1H3DA76_9PSEU</name>
<proteinExistence type="predicted"/>
<dbReference type="AlphaFoldDB" id="A0A1H3DA76"/>
<organism evidence="1 2">
    <name type="scientific">Amycolatopsis xylanica</name>
    <dbReference type="NCBI Taxonomy" id="589385"/>
    <lineage>
        <taxon>Bacteria</taxon>
        <taxon>Bacillati</taxon>
        <taxon>Actinomycetota</taxon>
        <taxon>Actinomycetes</taxon>
        <taxon>Pseudonocardiales</taxon>
        <taxon>Pseudonocardiaceae</taxon>
        <taxon>Amycolatopsis</taxon>
    </lineage>
</organism>
<evidence type="ECO:0000313" key="1">
    <source>
        <dbReference type="EMBL" id="SDX63301.1"/>
    </source>
</evidence>
<evidence type="ECO:0000313" key="2">
    <source>
        <dbReference type="Proteomes" id="UP000199515"/>
    </source>
</evidence>
<reference evidence="1 2" key="1">
    <citation type="submission" date="2016-10" db="EMBL/GenBank/DDBJ databases">
        <authorList>
            <person name="de Groot N.N."/>
        </authorList>
    </citation>
    <scope>NUCLEOTIDE SEQUENCE [LARGE SCALE GENOMIC DNA]</scope>
    <source>
        <strain evidence="1 2">CPCC 202699</strain>
    </source>
</reference>
<protein>
    <submittedName>
        <fullName evidence="1">Uncharacterized protein</fullName>
    </submittedName>
</protein>
<sequence>MFENDLHAAATSVGDVELPTASRVGIRNHALSGSRPRLSANTVATIDDPSVVSNSVIF</sequence>
<dbReference type="EMBL" id="FNON01000003">
    <property type="protein sequence ID" value="SDX63301.1"/>
    <property type="molecule type" value="Genomic_DNA"/>
</dbReference>
<accession>A0A1H3DA76</accession>
<dbReference type="Proteomes" id="UP000199515">
    <property type="component" value="Unassembled WGS sequence"/>
</dbReference>
<dbReference type="RefSeq" id="WP_176968635.1">
    <property type="nucleotide sequence ID" value="NZ_FNON01000003.1"/>
</dbReference>
<gene>
    <name evidence="1" type="ORF">SAMN05421504_103313</name>
</gene>
<dbReference type="STRING" id="589385.SAMN05421504_103313"/>